<protein>
    <submittedName>
        <fullName evidence="2">Uncharacterized protein</fullName>
    </submittedName>
</protein>
<proteinExistence type="predicted"/>
<accession>A0A8T2NI66</accession>
<dbReference type="EMBL" id="JAFBMS010000046">
    <property type="protein sequence ID" value="KAG9340075.1"/>
    <property type="molecule type" value="Genomic_DNA"/>
</dbReference>
<comment type="caution">
    <text evidence="2">The sequence shown here is derived from an EMBL/GenBank/DDBJ whole genome shotgun (WGS) entry which is preliminary data.</text>
</comment>
<feature type="compositionally biased region" description="Basic and acidic residues" evidence="1">
    <location>
        <begin position="17"/>
        <end position="35"/>
    </location>
</feature>
<dbReference type="PANTHER" id="PTHR22529:SF2">
    <property type="match status" value="1"/>
</dbReference>
<evidence type="ECO:0000313" key="3">
    <source>
        <dbReference type="Proteomes" id="UP000824540"/>
    </source>
</evidence>
<gene>
    <name evidence="2" type="ORF">JZ751_021995</name>
</gene>
<evidence type="ECO:0000313" key="2">
    <source>
        <dbReference type="EMBL" id="KAG9340075.1"/>
    </source>
</evidence>
<dbReference type="PANTHER" id="PTHR22529">
    <property type="entry name" value="EPITHELIAL-STROMAL INTERACTION PROTEIN 1"/>
    <property type="match status" value="1"/>
</dbReference>
<feature type="region of interest" description="Disordered" evidence="1">
    <location>
        <begin position="1"/>
        <end position="102"/>
    </location>
</feature>
<feature type="region of interest" description="Disordered" evidence="1">
    <location>
        <begin position="169"/>
        <end position="191"/>
    </location>
</feature>
<sequence>MSTAKVIKPKSIQMKTRPSETKTRTLETKPKTHPDPRKKRASSCPRCHHSNDSEAKKAPVEDRGAKHEGKLKQTAVCERPKESSLDQKLQQVHRTRHRATHEFQSHKPFTVIAPNPKKRHEIQQKAEAELVALEEYKLSRAMGYVSIAPSTVGGCLTLEEARNKQQQEMQMRRKQRQVKRYVPESSVLHKL</sequence>
<keyword evidence="3" id="KW-1185">Reference proteome</keyword>
<dbReference type="Proteomes" id="UP000824540">
    <property type="component" value="Unassembled WGS sequence"/>
</dbReference>
<dbReference type="AlphaFoldDB" id="A0A8T2NI66"/>
<reference evidence="2" key="1">
    <citation type="thesis" date="2021" institute="BYU ScholarsArchive" country="Provo, UT, USA">
        <title>Applications of and Algorithms for Genome Assembly and Genomic Analyses with an Emphasis on Marine Teleosts.</title>
        <authorList>
            <person name="Pickett B.D."/>
        </authorList>
    </citation>
    <scope>NUCLEOTIDE SEQUENCE</scope>
    <source>
        <strain evidence="2">HI-2016</strain>
    </source>
</reference>
<dbReference type="InterPro" id="IPR026185">
    <property type="entry name" value="EPSTI1"/>
</dbReference>
<evidence type="ECO:0000256" key="1">
    <source>
        <dbReference type="SAM" id="MobiDB-lite"/>
    </source>
</evidence>
<organism evidence="2 3">
    <name type="scientific">Albula glossodonta</name>
    <name type="common">roundjaw bonefish</name>
    <dbReference type="NCBI Taxonomy" id="121402"/>
    <lineage>
        <taxon>Eukaryota</taxon>
        <taxon>Metazoa</taxon>
        <taxon>Chordata</taxon>
        <taxon>Craniata</taxon>
        <taxon>Vertebrata</taxon>
        <taxon>Euteleostomi</taxon>
        <taxon>Actinopterygii</taxon>
        <taxon>Neopterygii</taxon>
        <taxon>Teleostei</taxon>
        <taxon>Albuliformes</taxon>
        <taxon>Albulidae</taxon>
        <taxon>Albula</taxon>
    </lineage>
</organism>
<feature type="compositionally biased region" description="Basic and acidic residues" evidence="1">
    <location>
        <begin position="49"/>
        <end position="71"/>
    </location>
</feature>
<dbReference type="OrthoDB" id="10053624at2759"/>
<name>A0A8T2NI66_9TELE</name>